<dbReference type="SUPFAM" id="SSF52402">
    <property type="entry name" value="Adenine nucleotide alpha hydrolases-like"/>
    <property type="match status" value="1"/>
</dbReference>
<dbReference type="InterPro" id="IPR014729">
    <property type="entry name" value="Rossmann-like_a/b/a_fold"/>
</dbReference>
<dbReference type="InterPro" id="IPR001962">
    <property type="entry name" value="Asn_synthase"/>
</dbReference>
<gene>
    <name evidence="6" type="ORF">KSF_007900</name>
</gene>
<evidence type="ECO:0000256" key="4">
    <source>
        <dbReference type="ARBA" id="ARBA00048741"/>
    </source>
</evidence>
<evidence type="ECO:0000313" key="6">
    <source>
        <dbReference type="EMBL" id="GHO90742.1"/>
    </source>
</evidence>
<evidence type="ECO:0000313" key="7">
    <source>
        <dbReference type="Proteomes" id="UP000597444"/>
    </source>
</evidence>
<keyword evidence="7" id="KW-1185">Reference proteome</keyword>
<keyword evidence="3" id="KW-0028">Amino-acid biosynthesis</keyword>
<comment type="caution">
    <text evidence="6">The sequence shown here is derived from an EMBL/GenBank/DDBJ whole genome shotgun (WGS) entry which is preliminary data.</text>
</comment>
<feature type="domain" description="Asparagine synthetase" evidence="5">
    <location>
        <begin position="186"/>
        <end position="437"/>
    </location>
</feature>
<sequence length="539" mass="61022">MQWLHPDASPAEAHSRQPFEQEYVLLSGLLAYPLSQDLLGMIHASCLSGNYARLGHLSGMFVGCVVTQEKLFLFRSVTSQETIFYRQQGTRVRWSTDPSDLVQEGGEAFDQDALWQCCQGAMVFLYPQLKMIRPGSVVVIDAHGETTHRYEQLVPLNLPRRTSLHKYAASTYHALLQAVQPYAISGRIGVMLSGGIDSTLVLMALVDQGADVVAYHMDTDAPLAREASYAQEVCDRLAVPLVSLSSNEHDDYFSSEWEFPHPYNHVWFGRMQQIAARIRQDGVSLLCNGCHGDMLFGPVRYGLSSIMLGDTSWQEKWTMLQGAFCSRWEWKRLIRSVMPSFSLLDEDWADARQHVDFLVPRPAGVARLPDIQVDLDFLPQEQTADLTIWRPQGIFFCSPLGDKALRQLALRLPDAYRLLPFQGRFIDKPVLRLLLSERFSGQIWRRERCPWLISPDQQYCLSHPHVFANLLGTPETYLIRLHVVDSDQLKRVLADPVLLRRNAETLICSAMTELFLRSQARRGNLSLQGEGADVSLPTC</sequence>
<dbReference type="Pfam" id="PF00733">
    <property type="entry name" value="Asn_synthase"/>
    <property type="match status" value="1"/>
</dbReference>
<dbReference type="GO" id="GO:0006529">
    <property type="term" value="P:asparagine biosynthetic process"/>
    <property type="evidence" value="ECO:0007669"/>
    <property type="project" value="UniProtKB-KW"/>
</dbReference>
<reference evidence="6" key="1">
    <citation type="submission" date="2020-10" db="EMBL/GenBank/DDBJ databases">
        <title>Taxonomic study of unclassified bacteria belonging to the class Ktedonobacteria.</title>
        <authorList>
            <person name="Yabe S."/>
            <person name="Wang C.M."/>
            <person name="Zheng Y."/>
            <person name="Sakai Y."/>
            <person name="Cavaletti L."/>
            <person name="Monciardini P."/>
            <person name="Donadio S."/>
        </authorList>
    </citation>
    <scope>NUCLEOTIDE SEQUENCE</scope>
    <source>
        <strain evidence="6">ID150040</strain>
    </source>
</reference>
<dbReference type="EMBL" id="BNJK01000001">
    <property type="protein sequence ID" value="GHO90742.1"/>
    <property type="molecule type" value="Genomic_DNA"/>
</dbReference>
<dbReference type="Proteomes" id="UP000597444">
    <property type="component" value="Unassembled WGS sequence"/>
</dbReference>
<name>A0A8J3MYB8_9CHLR</name>
<evidence type="ECO:0000256" key="3">
    <source>
        <dbReference type="ARBA" id="ARBA00022888"/>
    </source>
</evidence>
<comment type="catalytic activity">
    <reaction evidence="4">
        <text>L-aspartate + L-glutamine + ATP + H2O = L-asparagine + L-glutamate + AMP + diphosphate + H(+)</text>
        <dbReference type="Rhea" id="RHEA:12228"/>
        <dbReference type="ChEBI" id="CHEBI:15377"/>
        <dbReference type="ChEBI" id="CHEBI:15378"/>
        <dbReference type="ChEBI" id="CHEBI:29985"/>
        <dbReference type="ChEBI" id="CHEBI:29991"/>
        <dbReference type="ChEBI" id="CHEBI:30616"/>
        <dbReference type="ChEBI" id="CHEBI:33019"/>
        <dbReference type="ChEBI" id="CHEBI:58048"/>
        <dbReference type="ChEBI" id="CHEBI:58359"/>
        <dbReference type="ChEBI" id="CHEBI:456215"/>
        <dbReference type="EC" id="6.3.5.4"/>
    </reaction>
</comment>
<evidence type="ECO:0000256" key="1">
    <source>
        <dbReference type="ARBA" id="ARBA00005187"/>
    </source>
</evidence>
<dbReference type="InterPro" id="IPR051786">
    <property type="entry name" value="ASN_synthetase/amidase"/>
</dbReference>
<keyword evidence="3" id="KW-0061">Asparagine biosynthesis</keyword>
<dbReference type="PANTHER" id="PTHR43284">
    <property type="entry name" value="ASPARAGINE SYNTHETASE (GLUTAMINE-HYDROLYZING)"/>
    <property type="match status" value="1"/>
</dbReference>
<evidence type="ECO:0000259" key="5">
    <source>
        <dbReference type="Pfam" id="PF00733"/>
    </source>
</evidence>
<organism evidence="6 7">
    <name type="scientific">Reticulibacter mediterranei</name>
    <dbReference type="NCBI Taxonomy" id="2778369"/>
    <lineage>
        <taxon>Bacteria</taxon>
        <taxon>Bacillati</taxon>
        <taxon>Chloroflexota</taxon>
        <taxon>Ktedonobacteria</taxon>
        <taxon>Ktedonobacterales</taxon>
        <taxon>Reticulibacteraceae</taxon>
        <taxon>Reticulibacter</taxon>
    </lineage>
</organism>
<dbReference type="EC" id="6.3.5.4" evidence="2"/>
<dbReference type="GO" id="GO:0004066">
    <property type="term" value="F:asparagine synthase (glutamine-hydrolyzing) activity"/>
    <property type="evidence" value="ECO:0007669"/>
    <property type="project" value="UniProtKB-EC"/>
</dbReference>
<dbReference type="Gene3D" id="3.40.50.620">
    <property type="entry name" value="HUPs"/>
    <property type="match status" value="1"/>
</dbReference>
<accession>A0A8J3MYB8</accession>
<dbReference type="SUPFAM" id="SSF56235">
    <property type="entry name" value="N-terminal nucleophile aminohydrolases (Ntn hydrolases)"/>
    <property type="match status" value="1"/>
</dbReference>
<evidence type="ECO:0000256" key="2">
    <source>
        <dbReference type="ARBA" id="ARBA00012737"/>
    </source>
</evidence>
<dbReference type="AlphaFoldDB" id="A0A8J3MYB8"/>
<dbReference type="InterPro" id="IPR029055">
    <property type="entry name" value="Ntn_hydrolases_N"/>
</dbReference>
<protein>
    <recommendedName>
        <fullName evidence="2">asparagine synthase (glutamine-hydrolyzing)</fullName>
        <ecNumber evidence="2">6.3.5.4</ecNumber>
    </recommendedName>
</protein>
<comment type="pathway">
    <text evidence="1">Amino-acid biosynthesis; L-asparagine biosynthesis; L-asparagine from L-aspartate (L-Gln route): step 1/1.</text>
</comment>
<proteinExistence type="predicted"/>
<dbReference type="PANTHER" id="PTHR43284:SF1">
    <property type="entry name" value="ASPARAGINE SYNTHETASE"/>
    <property type="match status" value="1"/>
</dbReference>